<dbReference type="InterPro" id="IPR027417">
    <property type="entry name" value="P-loop_NTPase"/>
</dbReference>
<gene>
    <name evidence="6" type="ORF">PoB_002427200</name>
</gene>
<comment type="caution">
    <text evidence="6">The sequence shown here is derived from an EMBL/GenBank/DDBJ whole genome shotgun (WGS) entry which is preliminary data.</text>
</comment>
<dbReference type="AlphaFoldDB" id="A0AAV3ZSZ6"/>
<keyword evidence="7" id="KW-1185">Reference proteome</keyword>
<dbReference type="PANTHER" id="PTHR10903:SF184">
    <property type="entry name" value="GTP-BINDING PROTEIN A"/>
    <property type="match status" value="1"/>
</dbReference>
<evidence type="ECO:0000313" key="7">
    <source>
        <dbReference type="Proteomes" id="UP000735302"/>
    </source>
</evidence>
<keyword evidence="2" id="KW-0547">Nucleotide-binding</keyword>
<evidence type="ECO:0000313" key="6">
    <source>
        <dbReference type="EMBL" id="GFN97766.1"/>
    </source>
</evidence>
<sequence>MSIRRGIGFHAFLIVLRYGSRLTQEELAGIDAIKKIFDENVFNKHGIIIMTGGDTFDQDENPTFQEWCRHQSEPFKNLVDDCAGRIFLFDNITKKMAKRTAMRDSLLECVNSLSSNGERYTNDLFKTAAKEREDAIAASKTPVDSDELLLDTSVFLDEFEKCKELEVNTEDAMRDEQLEAWRKLLSRCKALERLFQEKGVKSELQKQIPAFQETLLNFIVAKKFENRDKKECYVAMIEASTQLRTAYYEGKASALQIIGKAALFLVVAGSIAALLAYGLPPVAPLVGGAITTLITKR</sequence>
<dbReference type="Pfam" id="PF04548">
    <property type="entry name" value="AIG1"/>
    <property type="match status" value="1"/>
</dbReference>
<keyword evidence="4" id="KW-0472">Membrane</keyword>
<keyword evidence="4" id="KW-0812">Transmembrane</keyword>
<dbReference type="GO" id="GO:0005525">
    <property type="term" value="F:GTP binding"/>
    <property type="evidence" value="ECO:0007669"/>
    <property type="project" value="UniProtKB-KW"/>
</dbReference>
<proteinExistence type="inferred from homology"/>
<dbReference type="InterPro" id="IPR006703">
    <property type="entry name" value="G_AIG1"/>
</dbReference>
<organism evidence="6 7">
    <name type="scientific">Plakobranchus ocellatus</name>
    <dbReference type="NCBI Taxonomy" id="259542"/>
    <lineage>
        <taxon>Eukaryota</taxon>
        <taxon>Metazoa</taxon>
        <taxon>Spiralia</taxon>
        <taxon>Lophotrochozoa</taxon>
        <taxon>Mollusca</taxon>
        <taxon>Gastropoda</taxon>
        <taxon>Heterobranchia</taxon>
        <taxon>Euthyneura</taxon>
        <taxon>Panpulmonata</taxon>
        <taxon>Sacoglossa</taxon>
        <taxon>Placobranchoidea</taxon>
        <taxon>Plakobranchidae</taxon>
        <taxon>Plakobranchus</taxon>
    </lineage>
</organism>
<dbReference type="InterPro" id="IPR045058">
    <property type="entry name" value="GIMA/IAN/Toc"/>
</dbReference>
<dbReference type="Gene3D" id="3.40.50.300">
    <property type="entry name" value="P-loop containing nucleotide triphosphate hydrolases"/>
    <property type="match status" value="1"/>
</dbReference>
<name>A0AAV3ZSZ6_9GAST</name>
<protein>
    <submittedName>
        <fullName evidence="6">Immune-associated nucleotide-binding protein 1</fullName>
    </submittedName>
</protein>
<dbReference type="EMBL" id="BLXT01002806">
    <property type="protein sequence ID" value="GFN97766.1"/>
    <property type="molecule type" value="Genomic_DNA"/>
</dbReference>
<dbReference type="Proteomes" id="UP000735302">
    <property type="component" value="Unassembled WGS sequence"/>
</dbReference>
<comment type="similarity">
    <text evidence="1">Belongs to the TRAFAC class TrmE-Era-EngA-EngB-Septin-like GTPase superfamily. AIG1/Toc34/Toc159-like paraseptin GTPase family. IAN subfamily.</text>
</comment>
<evidence type="ECO:0000256" key="2">
    <source>
        <dbReference type="ARBA" id="ARBA00022741"/>
    </source>
</evidence>
<accession>A0AAV3ZSZ6</accession>
<evidence type="ECO:0000256" key="3">
    <source>
        <dbReference type="ARBA" id="ARBA00023134"/>
    </source>
</evidence>
<reference evidence="6 7" key="1">
    <citation type="journal article" date="2021" name="Elife">
        <title>Chloroplast acquisition without the gene transfer in kleptoplastic sea slugs, Plakobranchus ocellatus.</title>
        <authorList>
            <person name="Maeda T."/>
            <person name="Takahashi S."/>
            <person name="Yoshida T."/>
            <person name="Shimamura S."/>
            <person name="Takaki Y."/>
            <person name="Nagai Y."/>
            <person name="Toyoda A."/>
            <person name="Suzuki Y."/>
            <person name="Arimoto A."/>
            <person name="Ishii H."/>
            <person name="Satoh N."/>
            <person name="Nishiyama T."/>
            <person name="Hasebe M."/>
            <person name="Maruyama T."/>
            <person name="Minagawa J."/>
            <person name="Obokata J."/>
            <person name="Shigenobu S."/>
        </authorList>
    </citation>
    <scope>NUCLEOTIDE SEQUENCE [LARGE SCALE GENOMIC DNA]</scope>
</reference>
<keyword evidence="4" id="KW-1133">Transmembrane helix</keyword>
<dbReference type="PANTHER" id="PTHR10903">
    <property type="entry name" value="GTPASE, IMAP FAMILY MEMBER-RELATED"/>
    <property type="match status" value="1"/>
</dbReference>
<evidence type="ECO:0000256" key="4">
    <source>
        <dbReference type="SAM" id="Phobius"/>
    </source>
</evidence>
<feature type="transmembrane region" description="Helical" evidence="4">
    <location>
        <begin position="261"/>
        <end position="279"/>
    </location>
</feature>
<evidence type="ECO:0000259" key="5">
    <source>
        <dbReference type="Pfam" id="PF04548"/>
    </source>
</evidence>
<feature type="domain" description="AIG1-type G" evidence="5">
    <location>
        <begin position="8"/>
        <end position="133"/>
    </location>
</feature>
<evidence type="ECO:0000256" key="1">
    <source>
        <dbReference type="ARBA" id="ARBA00008535"/>
    </source>
</evidence>
<keyword evidence="3" id="KW-0342">GTP-binding</keyword>